<feature type="domain" description="RecF/RecN/SMC N-terminal" evidence="3">
    <location>
        <begin position="3"/>
        <end position="716"/>
    </location>
</feature>
<dbReference type="InterPro" id="IPR027417">
    <property type="entry name" value="P-loop_NTPase"/>
</dbReference>
<protein>
    <submittedName>
        <fullName evidence="4">Chromosome partition protein Smc</fullName>
    </submittedName>
</protein>
<evidence type="ECO:0000256" key="1">
    <source>
        <dbReference type="SAM" id="Coils"/>
    </source>
</evidence>
<dbReference type="PATRIC" id="fig|1618663.3.peg.80"/>
<sequence>MAFLKGIELQGFKSFAGKTVMSFPARVVSIIGPNGSGKSNIIDAFRWVLGEREAKQLRGGTLENLIFAGTPKRAAVGLAKVGLLFDNADRAFPVDSNEVFLERRIDRAGTSQFSINGDDILMRDLVPMLARAKLGARGLTMIRQGESDVFVASSAEARRLMIEEVLGLKEYRIKKTQAERRLESSKINMDKVRAMAEELLPHLRLLRRQKQRWARRSEIESELRTLENSFYTTQYGKLAKELSSAERPPESIMKKRGALEDEIKKLDETARQIDKPSVEANRSRAVRDEVGELFRRRGALAAESAKIEAKMEMLQNRPTGSAFDHDKFFETAKGLVSEMEEAAGWADVERIKTALRLWAAKLSKFFSQAPAENDGALAALIKNKEAEVRKIDARIKELREEEEKLARESENANKKFRELIGLIEEKKNEVRKIDVDVREYSFAVERVVLRMEEIEREWEGIGRAKNELKNMVSQGSMNTLVNGANTSEAERRMFRLRGELSAMGDVDEALVREADESETRYEFLSRELTDLDRAIGDLKKLITDLDTRIDGDFKEAFKKINDEFNNHFRLMFGGGKARLKLERKKTAEAPEANSEGEFVATAESRHAPENENAIEGVEIEINLPKKKISDLSMLSGGEKSLVSIAALFALIAVTPPPFLVLDEVDAPLDEVNARRFAELVKEFSSKTQFIIVTHNRATMEVADALYGVTMADDGVSKLLSMKFEEAK</sequence>
<dbReference type="AlphaFoldDB" id="A0A0G1QDJ3"/>
<evidence type="ECO:0000313" key="4">
    <source>
        <dbReference type="EMBL" id="KKU15823.1"/>
    </source>
</evidence>
<dbReference type="EMBL" id="LCLJ01000002">
    <property type="protein sequence ID" value="KKU15823.1"/>
    <property type="molecule type" value="Genomic_DNA"/>
</dbReference>
<dbReference type="Gene3D" id="3.40.50.300">
    <property type="entry name" value="P-loop containing nucleotide triphosphate hydrolases"/>
    <property type="match status" value="2"/>
</dbReference>
<accession>A0A0G1QDJ3</accession>
<evidence type="ECO:0000313" key="5">
    <source>
        <dbReference type="Proteomes" id="UP000034727"/>
    </source>
</evidence>
<name>A0A0G1QDJ3_9BACT</name>
<dbReference type="Proteomes" id="UP000034727">
    <property type="component" value="Unassembled WGS sequence"/>
</dbReference>
<proteinExistence type="predicted"/>
<dbReference type="InterPro" id="IPR003395">
    <property type="entry name" value="RecF/RecN/SMC_N"/>
</dbReference>
<feature type="coiled-coil region" evidence="1">
    <location>
        <begin position="168"/>
        <end position="195"/>
    </location>
</feature>
<comment type="caution">
    <text evidence="4">The sequence shown here is derived from an EMBL/GenBank/DDBJ whole genome shotgun (WGS) entry which is preliminary data.</text>
</comment>
<keyword evidence="1" id="KW-0175">Coiled coil</keyword>
<dbReference type="PANTHER" id="PTHR43977">
    <property type="entry name" value="STRUCTURAL MAINTENANCE OF CHROMOSOMES PROTEIN 3"/>
    <property type="match status" value="1"/>
</dbReference>
<feature type="coiled-coil region" evidence="1">
    <location>
        <begin position="514"/>
        <end position="541"/>
    </location>
</feature>
<organism evidence="4 5">
    <name type="scientific">Candidatus Jorgensenbacteria bacterium GW2011_GWA2_45_9</name>
    <dbReference type="NCBI Taxonomy" id="1618663"/>
    <lineage>
        <taxon>Bacteria</taxon>
        <taxon>Candidatus Joergenseniibacteriota</taxon>
    </lineage>
</organism>
<evidence type="ECO:0000256" key="2">
    <source>
        <dbReference type="SAM" id="MobiDB-lite"/>
    </source>
</evidence>
<evidence type="ECO:0000259" key="3">
    <source>
        <dbReference type="Pfam" id="PF02463"/>
    </source>
</evidence>
<dbReference type="Pfam" id="PF02463">
    <property type="entry name" value="SMC_N"/>
    <property type="match status" value="1"/>
</dbReference>
<reference evidence="4 5" key="1">
    <citation type="journal article" date="2015" name="Nature">
        <title>rRNA introns, odd ribosomes, and small enigmatic genomes across a large radiation of phyla.</title>
        <authorList>
            <person name="Brown C.T."/>
            <person name="Hug L.A."/>
            <person name="Thomas B.C."/>
            <person name="Sharon I."/>
            <person name="Castelle C.J."/>
            <person name="Singh A."/>
            <person name="Wilkins M.J."/>
            <person name="Williams K.H."/>
            <person name="Banfield J.F."/>
        </authorList>
    </citation>
    <scope>NUCLEOTIDE SEQUENCE [LARGE SCALE GENOMIC DNA]</scope>
</reference>
<gene>
    <name evidence="4" type="ORF">UX22_C0002G0015</name>
</gene>
<feature type="region of interest" description="Disordered" evidence="2">
    <location>
        <begin position="583"/>
        <end position="611"/>
    </location>
</feature>
<feature type="coiled-coil region" evidence="1">
    <location>
        <begin position="381"/>
        <end position="429"/>
    </location>
</feature>
<dbReference type="SUPFAM" id="SSF52540">
    <property type="entry name" value="P-loop containing nucleoside triphosphate hydrolases"/>
    <property type="match status" value="1"/>
</dbReference>